<organism evidence="2">
    <name type="scientific">marine sediment metagenome</name>
    <dbReference type="NCBI Taxonomy" id="412755"/>
    <lineage>
        <taxon>unclassified sequences</taxon>
        <taxon>metagenomes</taxon>
        <taxon>ecological metagenomes</taxon>
    </lineage>
</organism>
<keyword evidence="1" id="KW-0812">Transmembrane</keyword>
<dbReference type="AlphaFoldDB" id="A0A0F9DVH8"/>
<evidence type="ECO:0000313" key="2">
    <source>
        <dbReference type="EMBL" id="KKL65858.1"/>
    </source>
</evidence>
<proteinExistence type="predicted"/>
<feature type="transmembrane region" description="Helical" evidence="1">
    <location>
        <begin position="74"/>
        <end position="92"/>
    </location>
</feature>
<feature type="transmembrane region" description="Helical" evidence="1">
    <location>
        <begin position="47"/>
        <end position="67"/>
    </location>
</feature>
<keyword evidence="1" id="KW-0472">Membrane</keyword>
<dbReference type="EMBL" id="LAZR01027397">
    <property type="protein sequence ID" value="KKL65858.1"/>
    <property type="molecule type" value="Genomic_DNA"/>
</dbReference>
<evidence type="ECO:0000256" key="1">
    <source>
        <dbReference type="SAM" id="Phobius"/>
    </source>
</evidence>
<protein>
    <submittedName>
        <fullName evidence="2">Uncharacterized protein</fullName>
    </submittedName>
</protein>
<keyword evidence="1" id="KW-1133">Transmembrane helix</keyword>
<name>A0A0F9DVH8_9ZZZZ</name>
<comment type="caution">
    <text evidence="2">The sequence shown here is derived from an EMBL/GenBank/DDBJ whole genome shotgun (WGS) entry which is preliminary data.</text>
</comment>
<sequence>MNFLDNVSHAISNSTLGLLNKYPVICEKFSGFCGLGGNFFDDHQRTLLTATLATSAIAAVGGLFGMYLNRTGSFATNAVFLTTSALGAAAFYSQYQFLVLWVSQEL</sequence>
<gene>
    <name evidence="2" type="ORF">LCGC14_2150790</name>
</gene>
<reference evidence="2" key="1">
    <citation type="journal article" date="2015" name="Nature">
        <title>Complex archaea that bridge the gap between prokaryotes and eukaryotes.</title>
        <authorList>
            <person name="Spang A."/>
            <person name="Saw J.H."/>
            <person name="Jorgensen S.L."/>
            <person name="Zaremba-Niedzwiedzka K."/>
            <person name="Martijn J."/>
            <person name="Lind A.E."/>
            <person name="van Eijk R."/>
            <person name="Schleper C."/>
            <person name="Guy L."/>
            <person name="Ettema T.J."/>
        </authorList>
    </citation>
    <scope>NUCLEOTIDE SEQUENCE</scope>
</reference>
<accession>A0A0F9DVH8</accession>